<protein>
    <submittedName>
        <fullName evidence="3">Uncharacterized protein</fullName>
    </submittedName>
</protein>
<dbReference type="CDD" id="cd01837">
    <property type="entry name" value="SGNH_plant_lipase_like"/>
    <property type="match status" value="1"/>
</dbReference>
<dbReference type="InterPro" id="IPR050592">
    <property type="entry name" value="GDSL_lipolytic_enzyme"/>
</dbReference>
<name>A0A8S9KK71_BRACR</name>
<gene>
    <name evidence="3" type="ORF">F2Q70_00044520</name>
</gene>
<dbReference type="InterPro" id="IPR001087">
    <property type="entry name" value="GDSL"/>
</dbReference>
<accession>A0A8S9KK71</accession>
<dbReference type="InterPro" id="IPR036514">
    <property type="entry name" value="SGNH_hydro_sf"/>
</dbReference>
<comment type="caution">
    <text evidence="3">The sequence shown here is derived from an EMBL/GenBank/DDBJ whole genome shotgun (WGS) entry which is preliminary data.</text>
</comment>
<dbReference type="EMBL" id="QGKY02000164">
    <property type="protein sequence ID" value="KAF2594217.1"/>
    <property type="molecule type" value="Genomic_DNA"/>
</dbReference>
<keyword evidence="2" id="KW-0732">Signal</keyword>
<dbReference type="GO" id="GO:0016298">
    <property type="term" value="F:lipase activity"/>
    <property type="evidence" value="ECO:0007669"/>
    <property type="project" value="InterPro"/>
</dbReference>
<evidence type="ECO:0000256" key="2">
    <source>
        <dbReference type="SAM" id="SignalP"/>
    </source>
</evidence>
<dbReference type="PANTHER" id="PTHR45642">
    <property type="entry name" value="GDSL ESTERASE/LIPASE EXL3"/>
    <property type="match status" value="1"/>
</dbReference>
<dbReference type="InterPro" id="IPR008265">
    <property type="entry name" value="Lipase_GDSL_AS"/>
</dbReference>
<dbReference type="Pfam" id="PF00657">
    <property type="entry name" value="Lipase_GDSL"/>
    <property type="match status" value="1"/>
</dbReference>
<dbReference type="SUPFAM" id="SSF52266">
    <property type="entry name" value="SGNH hydrolase"/>
    <property type="match status" value="1"/>
</dbReference>
<dbReference type="PANTHER" id="PTHR45642:SF150">
    <property type="entry name" value="GDSL ESTERASE_LIPASE EXL3"/>
    <property type="match status" value="1"/>
</dbReference>
<comment type="similarity">
    <text evidence="1">Belongs to the 'GDSL' lipolytic enzyme family.</text>
</comment>
<proteinExistence type="inferred from homology"/>
<dbReference type="GO" id="GO:0006629">
    <property type="term" value="P:lipid metabolic process"/>
    <property type="evidence" value="ECO:0007669"/>
    <property type="project" value="InterPro"/>
</dbReference>
<dbReference type="AlphaFoldDB" id="A0A8S9KK71"/>
<dbReference type="PROSITE" id="PS01098">
    <property type="entry name" value="LIPASE_GDSL_SER"/>
    <property type="match status" value="1"/>
</dbReference>
<evidence type="ECO:0000256" key="1">
    <source>
        <dbReference type="ARBA" id="ARBA00008668"/>
    </source>
</evidence>
<organism evidence="3">
    <name type="scientific">Brassica cretica</name>
    <name type="common">Mustard</name>
    <dbReference type="NCBI Taxonomy" id="69181"/>
    <lineage>
        <taxon>Eukaryota</taxon>
        <taxon>Viridiplantae</taxon>
        <taxon>Streptophyta</taxon>
        <taxon>Embryophyta</taxon>
        <taxon>Tracheophyta</taxon>
        <taxon>Spermatophyta</taxon>
        <taxon>Magnoliopsida</taxon>
        <taxon>eudicotyledons</taxon>
        <taxon>Gunneridae</taxon>
        <taxon>Pentapetalae</taxon>
        <taxon>rosids</taxon>
        <taxon>malvids</taxon>
        <taxon>Brassicales</taxon>
        <taxon>Brassicaceae</taxon>
        <taxon>Brassiceae</taxon>
        <taxon>Brassica</taxon>
    </lineage>
</organism>
<feature type="signal peptide" evidence="2">
    <location>
        <begin position="1"/>
        <end position="30"/>
    </location>
</feature>
<reference evidence="3" key="1">
    <citation type="submission" date="2019-12" db="EMBL/GenBank/DDBJ databases">
        <title>Genome sequencing and annotation of Brassica cretica.</title>
        <authorList>
            <person name="Studholme D.J."/>
            <person name="Sarris P.F."/>
        </authorList>
    </citation>
    <scope>NUCLEOTIDE SEQUENCE</scope>
    <source>
        <strain evidence="3">PFS-102/07</strain>
        <tissue evidence="3">Leaf</tissue>
    </source>
</reference>
<dbReference type="Gene3D" id="3.40.50.1110">
    <property type="entry name" value="SGNH hydrolase"/>
    <property type="match status" value="1"/>
</dbReference>
<feature type="chain" id="PRO_5035908019" evidence="2">
    <location>
        <begin position="31"/>
        <end position="309"/>
    </location>
</feature>
<evidence type="ECO:0000313" key="3">
    <source>
        <dbReference type="EMBL" id="KAF2594217.1"/>
    </source>
</evidence>
<sequence>MKDNTSRSNSCSSLKLYLLSILFLTETVVAIKLPPNLKIPALIAFGDSIVDTGNNNNVKTVVKCDFQPYGINFQGGVPTGRFCDGRVPADLLAEEVGIKSVVPAYLDPNLTPKDLLTGVSFASGGSDDIANTYYDLHARPHYDVDSYTTLMANSASDFVNKLYGYGVRRIAVFGAPPLGCIPSQRTLGGGLLRECAEYYNDAAKLFNSKISTKLDYLRKTLPDSKPVYINIYDPLYDIIQNPTKYGFGVSNKGCCGTGAIEVAVLCNKITSSVCPDVSSHVFWDSYHPTEKTYKVLVSLLIDKFVNQFI</sequence>
<dbReference type="InterPro" id="IPR035669">
    <property type="entry name" value="SGNH_plant_lipase-like"/>
</dbReference>